<dbReference type="PANTHER" id="PTHR12558">
    <property type="entry name" value="CELL DIVISION CYCLE 16,23,27"/>
    <property type="match status" value="1"/>
</dbReference>
<dbReference type="PROSITE" id="PS50005">
    <property type="entry name" value="TPR"/>
    <property type="match status" value="2"/>
</dbReference>
<dbReference type="Pfam" id="PF13432">
    <property type="entry name" value="TPR_16"/>
    <property type="match status" value="1"/>
</dbReference>
<keyword evidence="1" id="KW-0802">TPR repeat</keyword>
<organism evidence="2 3">
    <name type="scientific">Pseudooctadecabacter jejudonensis</name>
    <dbReference type="NCBI Taxonomy" id="1391910"/>
    <lineage>
        <taxon>Bacteria</taxon>
        <taxon>Pseudomonadati</taxon>
        <taxon>Pseudomonadota</taxon>
        <taxon>Alphaproteobacteria</taxon>
        <taxon>Rhodobacterales</taxon>
        <taxon>Paracoccaceae</taxon>
        <taxon>Pseudooctadecabacter</taxon>
    </lineage>
</organism>
<dbReference type="PANTHER" id="PTHR12558:SF13">
    <property type="entry name" value="CELL DIVISION CYCLE PROTEIN 27 HOMOLOG"/>
    <property type="match status" value="1"/>
</dbReference>
<dbReference type="EMBL" id="FWFT01000004">
    <property type="protein sequence ID" value="SLN49708.1"/>
    <property type="molecule type" value="Genomic_DNA"/>
</dbReference>
<dbReference type="SUPFAM" id="SSF48452">
    <property type="entry name" value="TPR-like"/>
    <property type="match status" value="1"/>
</dbReference>
<evidence type="ECO:0000313" key="3">
    <source>
        <dbReference type="Proteomes" id="UP000193623"/>
    </source>
</evidence>
<accession>A0A1Y5SWL0</accession>
<evidence type="ECO:0000313" key="2">
    <source>
        <dbReference type="EMBL" id="SLN49708.1"/>
    </source>
</evidence>
<name>A0A1Y5SWL0_9RHOB</name>
<dbReference type="SMART" id="SM00028">
    <property type="entry name" value="TPR"/>
    <property type="match status" value="2"/>
</dbReference>
<dbReference type="OrthoDB" id="495305at2"/>
<dbReference type="RefSeq" id="WP_085864980.1">
    <property type="nucleotide sequence ID" value="NZ_FWFT01000004.1"/>
</dbReference>
<keyword evidence="3" id="KW-1185">Reference proteome</keyword>
<dbReference type="AlphaFoldDB" id="A0A1Y5SWL0"/>
<feature type="repeat" description="TPR" evidence="1">
    <location>
        <begin position="107"/>
        <end position="140"/>
    </location>
</feature>
<protein>
    <submittedName>
        <fullName evidence="2">Tetratricopeptide repeat protein</fullName>
    </submittedName>
</protein>
<feature type="repeat" description="TPR" evidence="1">
    <location>
        <begin position="73"/>
        <end position="106"/>
    </location>
</feature>
<sequence>MNRLVGFLLGFSALAGCGEGAFAPSGDRVFAPTVAGASDIDGLLVGHRLMAAGEYDLALRAYLRAAGQQGLNVDTLSALGSANLKLGRLNQAEELLRRAVDEDPDFAAAWNNLGVILMERGKTAEAAQVFRRAFATDNGNSDEIRDNLRLALAKLENPANTVSQENEPFQLVRRGTGDFVLLSTL</sequence>
<dbReference type="Gene3D" id="1.25.40.10">
    <property type="entry name" value="Tetratricopeptide repeat domain"/>
    <property type="match status" value="1"/>
</dbReference>
<proteinExistence type="predicted"/>
<reference evidence="2 3" key="1">
    <citation type="submission" date="2017-03" db="EMBL/GenBank/DDBJ databases">
        <authorList>
            <person name="Afonso C.L."/>
            <person name="Miller P.J."/>
            <person name="Scott M.A."/>
            <person name="Spackman E."/>
            <person name="Goraichik I."/>
            <person name="Dimitrov K.M."/>
            <person name="Suarez D.L."/>
            <person name="Swayne D.E."/>
        </authorList>
    </citation>
    <scope>NUCLEOTIDE SEQUENCE [LARGE SCALE GENOMIC DNA]</scope>
    <source>
        <strain evidence="2 3">CECT 8397</strain>
    </source>
</reference>
<dbReference type="InterPro" id="IPR019734">
    <property type="entry name" value="TPR_rpt"/>
</dbReference>
<dbReference type="PROSITE" id="PS51257">
    <property type="entry name" value="PROKAR_LIPOPROTEIN"/>
    <property type="match status" value="1"/>
</dbReference>
<dbReference type="Proteomes" id="UP000193623">
    <property type="component" value="Unassembled WGS sequence"/>
</dbReference>
<gene>
    <name evidence="2" type="ORF">PSJ8397_02577</name>
</gene>
<dbReference type="InterPro" id="IPR011990">
    <property type="entry name" value="TPR-like_helical_dom_sf"/>
</dbReference>
<evidence type="ECO:0000256" key="1">
    <source>
        <dbReference type="PROSITE-ProRule" id="PRU00339"/>
    </source>
</evidence>